<reference evidence="1" key="1">
    <citation type="journal article" date="2011" name="Environ. Microbiol.">
        <title>Time-series analyses of Monterey Bay coastal microbial picoplankton using a 'genome proxy' microarray.</title>
        <authorList>
            <person name="Rich V.I."/>
            <person name="Pham V.D."/>
            <person name="Eppley J."/>
            <person name="Shi Y."/>
            <person name="DeLong E.F."/>
        </authorList>
    </citation>
    <scope>NUCLEOTIDE SEQUENCE</scope>
</reference>
<dbReference type="EMBL" id="GU474894">
    <property type="protein sequence ID" value="ADI18581.1"/>
    <property type="molecule type" value="Genomic_DNA"/>
</dbReference>
<name>E0XVZ0_9GAMM</name>
<organism evidence="1">
    <name type="scientific">uncultured Oceanospirillales bacterium HF4000_23O15</name>
    <dbReference type="NCBI Taxonomy" id="710746"/>
    <lineage>
        <taxon>Bacteria</taxon>
        <taxon>Pseudomonadati</taxon>
        <taxon>Pseudomonadota</taxon>
        <taxon>Gammaproteobacteria</taxon>
        <taxon>Oceanospirillales</taxon>
        <taxon>environmental samples</taxon>
    </lineage>
</organism>
<sequence>MENHTATGETMDRRWPQLRKFLVFQIKLSIDVFRDIFLSFLSFGAFIIDLIQMNTGADSYFEQVLKFGYGTGRAINLFNQYGAEDQGPKSVDKVLRKMEDKIRSRKK</sequence>
<dbReference type="AlphaFoldDB" id="E0XVZ0"/>
<accession>E0XVZ0</accession>
<proteinExistence type="predicted"/>
<evidence type="ECO:0000313" key="1">
    <source>
        <dbReference type="EMBL" id="ADI18581.1"/>
    </source>
</evidence>
<protein>
    <submittedName>
        <fullName evidence="1">Uncharacterized protein</fullName>
    </submittedName>
</protein>